<protein>
    <submittedName>
        <fullName evidence="4">Uncharacterized protein</fullName>
    </submittedName>
</protein>
<gene>
    <name evidence="4" type="ORF">PVAG01_05886</name>
</gene>
<feature type="region of interest" description="Disordered" evidence="2">
    <location>
        <begin position="111"/>
        <end position="153"/>
    </location>
</feature>
<proteinExistence type="predicted"/>
<keyword evidence="5" id="KW-1185">Reference proteome</keyword>
<dbReference type="Proteomes" id="UP001629113">
    <property type="component" value="Unassembled WGS sequence"/>
</dbReference>
<evidence type="ECO:0000256" key="2">
    <source>
        <dbReference type="SAM" id="MobiDB-lite"/>
    </source>
</evidence>
<keyword evidence="3" id="KW-0812">Transmembrane</keyword>
<name>A0ABR4PEN7_9HELO</name>
<keyword evidence="1" id="KW-0175">Coiled coil</keyword>
<comment type="caution">
    <text evidence="4">The sequence shown here is derived from an EMBL/GenBank/DDBJ whole genome shotgun (WGS) entry which is preliminary data.</text>
</comment>
<dbReference type="EMBL" id="JBFCZG010000005">
    <property type="protein sequence ID" value="KAL3421730.1"/>
    <property type="molecule type" value="Genomic_DNA"/>
</dbReference>
<organism evidence="4 5">
    <name type="scientific">Phlyctema vagabunda</name>
    <dbReference type="NCBI Taxonomy" id="108571"/>
    <lineage>
        <taxon>Eukaryota</taxon>
        <taxon>Fungi</taxon>
        <taxon>Dikarya</taxon>
        <taxon>Ascomycota</taxon>
        <taxon>Pezizomycotina</taxon>
        <taxon>Leotiomycetes</taxon>
        <taxon>Helotiales</taxon>
        <taxon>Dermateaceae</taxon>
        <taxon>Phlyctema</taxon>
    </lineage>
</organism>
<evidence type="ECO:0000313" key="4">
    <source>
        <dbReference type="EMBL" id="KAL3421730.1"/>
    </source>
</evidence>
<feature type="compositionally biased region" description="Low complexity" evidence="2">
    <location>
        <begin position="123"/>
        <end position="141"/>
    </location>
</feature>
<keyword evidence="3" id="KW-1133">Transmembrane helix</keyword>
<accession>A0ABR4PEN7</accession>
<evidence type="ECO:0000256" key="3">
    <source>
        <dbReference type="SAM" id="Phobius"/>
    </source>
</evidence>
<evidence type="ECO:0000313" key="5">
    <source>
        <dbReference type="Proteomes" id="UP001629113"/>
    </source>
</evidence>
<feature type="transmembrane region" description="Helical" evidence="3">
    <location>
        <begin position="253"/>
        <end position="277"/>
    </location>
</feature>
<sequence>MLTRRRVRPCTALKQLLCLLVDLQRPKPLVKSLQLINNINTSSLRPEQKLSERICREHVKTDSAVLTCLYLLAMPIPQRYEPVPQRDDTIFLDTIDVPNYNYNSAIPNSVSAPSIPGSPPPSFHSHQSISSPPGTPRPTIRGGHDDAFAGLWNTNPGSDATAVSTSSDASASLAVALLRGRVDRLEEALGRLLMEKEESKVRNPGDPMDSNCCVVFSGLGSDDEDFVRSSKSNCCVTFSNSRQSARERKEKKVFAMVVLFVVFVFLLLAAIVVLTIVNDGAKAASACLDSCRSRT</sequence>
<feature type="coiled-coil region" evidence="1">
    <location>
        <begin position="175"/>
        <end position="202"/>
    </location>
</feature>
<reference evidence="4 5" key="1">
    <citation type="submission" date="2024-06" db="EMBL/GenBank/DDBJ databases">
        <title>Complete genome of Phlyctema vagabunda strain 19-DSS-EL-015.</title>
        <authorList>
            <person name="Fiorenzani C."/>
        </authorList>
    </citation>
    <scope>NUCLEOTIDE SEQUENCE [LARGE SCALE GENOMIC DNA]</scope>
    <source>
        <strain evidence="4 5">19-DSS-EL-015</strain>
    </source>
</reference>
<evidence type="ECO:0000256" key="1">
    <source>
        <dbReference type="SAM" id="Coils"/>
    </source>
</evidence>
<keyword evidence="3" id="KW-0472">Membrane</keyword>